<dbReference type="CDD" id="cd00377">
    <property type="entry name" value="ICL_PEPM"/>
    <property type="match status" value="1"/>
</dbReference>
<accession>A0A0M3WP27</accession>
<dbReference type="InterPro" id="IPR015813">
    <property type="entry name" value="Pyrv/PenolPyrv_kinase-like_dom"/>
</dbReference>
<reference evidence="5" key="1">
    <citation type="journal article" date="2015" name="J. Antibiot.">
        <title>Conserved biosynthetic pathways for phosalacine, bialaphos and newly discovered phosphonic acid natural products.</title>
        <authorList>
            <person name="Blodgett J.A.V."/>
            <person name="Zhang J.K."/>
            <person name="Yu X."/>
            <person name="Metcalf W.W."/>
        </authorList>
    </citation>
    <scope>NUCLEOTIDE SEQUENCE</scope>
    <source>
        <strain evidence="5">ATCC 21705</strain>
    </source>
</reference>
<dbReference type="GO" id="GO:0046421">
    <property type="term" value="F:methylisocitrate lyase activity"/>
    <property type="evidence" value="ECO:0007669"/>
    <property type="project" value="UniProtKB-ARBA"/>
</dbReference>
<evidence type="ECO:0000256" key="3">
    <source>
        <dbReference type="ARBA" id="ARBA00058526"/>
    </source>
</evidence>
<dbReference type="PANTHER" id="PTHR42905">
    <property type="entry name" value="PHOSPHOENOLPYRUVATE CARBOXYLASE"/>
    <property type="match status" value="1"/>
</dbReference>
<dbReference type="EMBL" id="KP026916">
    <property type="protein sequence ID" value="AKN91122.1"/>
    <property type="molecule type" value="Genomic_DNA"/>
</dbReference>
<dbReference type="InterPro" id="IPR018523">
    <property type="entry name" value="Isocitrate_lyase_ph_CS"/>
</dbReference>
<dbReference type="PANTHER" id="PTHR42905:SF5">
    <property type="entry name" value="CARBOXYVINYL-CARBOXYPHOSPHONATE PHOSPHORYLMUTASE, CHLOROPLASTIC"/>
    <property type="match status" value="1"/>
</dbReference>
<gene>
    <name evidence="5" type="primary">bcpA</name>
</gene>
<sequence>MAVTKARTFRELMNAPEILVVPSAYDALSAKVIQQAGFPAVHMTGSGTSASMLGLPDLGFTSVSEQATNAKNIVLAVDVPVIMDADAGYGNAMSVWRATREFERVGIVGYHLEDQVNPKRCGHLEGKRLISTEEMTGKIEAAVEAREDEDFTIIARTDARESFGLDEAIRRSREYVAAGADCIFLEAMLDVEEMKRVRDEIDAPLLANMVEGGKTPWLTTKELESIGYNLAIYPLSGWMAAASVLRKLFTELREAGTTQKFWDDMGLKMSFAELFEVFEYSKISELEARFVRDQD</sequence>
<dbReference type="Pfam" id="PF13714">
    <property type="entry name" value="PEP_mutase"/>
    <property type="match status" value="1"/>
</dbReference>
<comment type="function">
    <text evidence="3">Involved in the methylcitric acid cycle. Catalyzes the cleavage of 2-methylisocitrate to yield pyruvate and succinate.</text>
</comment>
<dbReference type="AlphaFoldDB" id="A0A0M3WP27"/>
<dbReference type="InterPro" id="IPR039556">
    <property type="entry name" value="ICL/PEPM"/>
</dbReference>
<dbReference type="InterPro" id="IPR040442">
    <property type="entry name" value="Pyrv_kinase-like_dom_sf"/>
</dbReference>
<dbReference type="PROSITE" id="PS00161">
    <property type="entry name" value="ISOCITRATE_LYASE"/>
    <property type="match status" value="1"/>
</dbReference>
<organism evidence="5">
    <name type="scientific">Streptomyces hygroscopicus</name>
    <dbReference type="NCBI Taxonomy" id="1912"/>
    <lineage>
        <taxon>Bacteria</taxon>
        <taxon>Bacillati</taxon>
        <taxon>Actinomycetota</taxon>
        <taxon>Actinomycetes</taxon>
        <taxon>Kitasatosporales</taxon>
        <taxon>Streptomycetaceae</taxon>
        <taxon>Streptomyces</taxon>
        <taxon>Streptomyces violaceusniger group</taxon>
    </lineage>
</organism>
<comment type="catalytic activity">
    <reaction evidence="2">
        <text>3-hydroxybutane-1,2,3-tricarboxylate = pyruvate + succinate</text>
        <dbReference type="Rhea" id="RHEA:57504"/>
        <dbReference type="ChEBI" id="CHEBI:15361"/>
        <dbReference type="ChEBI" id="CHEBI:30031"/>
        <dbReference type="ChEBI" id="CHEBI:141790"/>
    </reaction>
</comment>
<dbReference type="KEGG" id="ag:CAA48139"/>
<dbReference type="EC" id="2.7.8.23" evidence="4"/>
<dbReference type="FunFam" id="3.20.20.60:FF:000009">
    <property type="entry name" value="2-methylisocitrate lyase"/>
    <property type="match status" value="1"/>
</dbReference>
<dbReference type="SUPFAM" id="SSF51621">
    <property type="entry name" value="Phosphoenolpyruvate/pyruvate domain"/>
    <property type="match status" value="1"/>
</dbReference>
<protein>
    <recommendedName>
        <fullName evidence="4">Carboxyvinyl-carboxyphosphonate phosphorylmutase</fullName>
        <ecNumber evidence="4">2.7.8.23</ecNumber>
    </recommendedName>
</protein>
<dbReference type="GO" id="GO:0008807">
    <property type="term" value="F:carboxyvinyl-carboxyphosphonate phosphorylmutase activity"/>
    <property type="evidence" value="ECO:0007669"/>
    <property type="project" value="UniProtKB-UniRule"/>
</dbReference>
<proteinExistence type="inferred from homology"/>
<dbReference type="InterPro" id="IPR012697">
    <property type="entry name" value="CPEP_Pphonmut"/>
</dbReference>
<evidence type="ECO:0000313" key="5">
    <source>
        <dbReference type="EMBL" id="AKN91122.1"/>
    </source>
</evidence>
<name>A0A0M3WP27_STRHY</name>
<dbReference type="NCBIfam" id="TIGR02319">
    <property type="entry name" value="CPEP_Pphonmut"/>
    <property type="match status" value="1"/>
</dbReference>
<evidence type="ECO:0000256" key="2">
    <source>
        <dbReference type="ARBA" id="ARBA00051150"/>
    </source>
</evidence>
<dbReference type="Gene3D" id="3.20.20.60">
    <property type="entry name" value="Phosphoenolpyruvate-binding domains"/>
    <property type="match status" value="1"/>
</dbReference>
<evidence type="ECO:0000256" key="1">
    <source>
        <dbReference type="ARBA" id="ARBA00009282"/>
    </source>
</evidence>
<comment type="similarity">
    <text evidence="1">Belongs to the isocitrate lyase/PEP mutase superfamily. Methylisocitrate lyase family.</text>
</comment>
<evidence type="ECO:0000256" key="4">
    <source>
        <dbReference type="NCBIfam" id="TIGR02319"/>
    </source>
</evidence>